<name>A0AAW2HFV0_9NEOP</name>
<dbReference type="EMBL" id="JARGDH010000005">
    <property type="protein sequence ID" value="KAL0268650.1"/>
    <property type="molecule type" value="Genomic_DNA"/>
</dbReference>
<reference evidence="2" key="1">
    <citation type="journal article" date="2024" name="Gigascience">
        <title>Chromosome-level genome of the poultry shaft louse Menopon gallinae provides insight into the host-switching and adaptive evolution of parasitic lice.</title>
        <authorList>
            <person name="Xu Y."/>
            <person name="Ma L."/>
            <person name="Liu S."/>
            <person name="Liang Y."/>
            <person name="Liu Q."/>
            <person name="He Z."/>
            <person name="Tian L."/>
            <person name="Duan Y."/>
            <person name="Cai W."/>
            <person name="Li H."/>
            <person name="Song F."/>
        </authorList>
    </citation>
    <scope>NUCLEOTIDE SEQUENCE</scope>
    <source>
        <strain evidence="2">Cailab_2023a</strain>
    </source>
</reference>
<dbReference type="AlphaFoldDB" id="A0AAW2HFV0"/>
<comment type="caution">
    <text evidence="2">The sequence shown here is derived from an EMBL/GenBank/DDBJ whole genome shotgun (WGS) entry which is preliminary data.</text>
</comment>
<organism evidence="2">
    <name type="scientific">Menopon gallinae</name>
    <name type="common">poultry shaft louse</name>
    <dbReference type="NCBI Taxonomy" id="328185"/>
    <lineage>
        <taxon>Eukaryota</taxon>
        <taxon>Metazoa</taxon>
        <taxon>Ecdysozoa</taxon>
        <taxon>Arthropoda</taxon>
        <taxon>Hexapoda</taxon>
        <taxon>Insecta</taxon>
        <taxon>Pterygota</taxon>
        <taxon>Neoptera</taxon>
        <taxon>Paraneoptera</taxon>
        <taxon>Psocodea</taxon>
        <taxon>Troctomorpha</taxon>
        <taxon>Phthiraptera</taxon>
        <taxon>Amblycera</taxon>
        <taxon>Menoponidae</taxon>
        <taxon>Menopon</taxon>
    </lineage>
</organism>
<feature type="compositionally biased region" description="Basic residues" evidence="1">
    <location>
        <begin position="55"/>
        <end position="64"/>
    </location>
</feature>
<proteinExistence type="predicted"/>
<sequence length="148" mass="16697">MYFCQWNFQRSTCPSLAICIYCINMSRVRLQGGCLRRFCGRLETSGSPEQDRKGIRPSRPRRRQRCRPGNRILVRCYGNGQTPSILLPDASRVITRSCCASLLPTAASVLSRAQPVTFLLPVKRVSLPDPGKIFALESRRSVPELARK</sequence>
<evidence type="ECO:0000313" key="2">
    <source>
        <dbReference type="EMBL" id="KAL0268650.1"/>
    </source>
</evidence>
<evidence type="ECO:0000256" key="1">
    <source>
        <dbReference type="SAM" id="MobiDB-lite"/>
    </source>
</evidence>
<protein>
    <submittedName>
        <fullName evidence="2">Uncharacterized protein</fullName>
    </submittedName>
</protein>
<accession>A0AAW2HFV0</accession>
<feature type="region of interest" description="Disordered" evidence="1">
    <location>
        <begin position="44"/>
        <end position="64"/>
    </location>
</feature>
<gene>
    <name evidence="2" type="ORF">PYX00_010501</name>
</gene>